<dbReference type="Proteomes" id="UP001519654">
    <property type="component" value="Unassembled WGS sequence"/>
</dbReference>
<feature type="transmembrane region" description="Helical" evidence="1">
    <location>
        <begin position="142"/>
        <end position="160"/>
    </location>
</feature>
<dbReference type="EMBL" id="JAHKKG010000003">
    <property type="protein sequence ID" value="MBU2663914.1"/>
    <property type="molecule type" value="Genomic_DNA"/>
</dbReference>
<dbReference type="RefSeq" id="WP_215785990.1">
    <property type="nucleotide sequence ID" value="NZ_JAHKKG010000003.1"/>
</dbReference>
<accession>A0ABS5YKB0</accession>
<reference evidence="2 3" key="1">
    <citation type="submission" date="2021-06" db="EMBL/GenBank/DDBJ databases">
        <title>Actinoplanes lichenicola sp. nov., and Actinoplanes ovalisporus sp. nov., isolated from lichen in Thailand.</title>
        <authorList>
            <person name="Saeng-In P."/>
            <person name="Kanchanasin P."/>
            <person name="Yuki M."/>
            <person name="Kudo T."/>
            <person name="Ohkuma M."/>
            <person name="Phongsopitanun W."/>
            <person name="Tanasupawat S."/>
        </authorList>
    </citation>
    <scope>NUCLEOTIDE SEQUENCE [LARGE SCALE GENOMIC DNA]</scope>
    <source>
        <strain evidence="2 3">NBRC 110975</strain>
    </source>
</reference>
<feature type="transmembrane region" description="Helical" evidence="1">
    <location>
        <begin position="254"/>
        <end position="275"/>
    </location>
</feature>
<name>A0ABS5YKB0_9ACTN</name>
<keyword evidence="1" id="KW-0472">Membrane</keyword>
<keyword evidence="3" id="KW-1185">Reference proteome</keyword>
<evidence type="ECO:0000256" key="1">
    <source>
        <dbReference type="SAM" id="Phobius"/>
    </source>
</evidence>
<feature type="transmembrane region" description="Helical" evidence="1">
    <location>
        <begin position="28"/>
        <end position="46"/>
    </location>
</feature>
<feature type="transmembrane region" description="Helical" evidence="1">
    <location>
        <begin position="172"/>
        <end position="189"/>
    </location>
</feature>
<comment type="caution">
    <text evidence="2">The sequence shown here is derived from an EMBL/GenBank/DDBJ whole genome shotgun (WGS) entry which is preliminary data.</text>
</comment>
<evidence type="ECO:0000313" key="3">
    <source>
        <dbReference type="Proteomes" id="UP001519654"/>
    </source>
</evidence>
<keyword evidence="1" id="KW-1133">Transmembrane helix</keyword>
<proteinExistence type="predicted"/>
<sequence length="291" mass="29933">MRVAAVVFVVAACVAAFGAGTGDTALQQLAGMVTMVALAVCAALAGRSVPGKLRLALVAFSLLLAASAVVTLLADRLPVPDLPIDPIGGCPTATPEATGYWQDQLAYARRAEFLRFFALACAFQAVRMLPRPPHPRSRLRRLILALPLIPYAAIGLYPFLSASDVAALRGPTAPGVLTLAAAVAIAAVAPTRLGERPAHSLPLVAGVILTVLPAIAAVGTLASAYGQIPQPPGPGVPALCFTAVTVSPPVAVDFYLIGITALFLAGPALFAWSVLRTWRVSEPADPEPAAR</sequence>
<feature type="transmembrane region" description="Helical" evidence="1">
    <location>
        <begin position="53"/>
        <end position="74"/>
    </location>
</feature>
<keyword evidence="1" id="KW-0812">Transmembrane</keyword>
<evidence type="ECO:0000313" key="2">
    <source>
        <dbReference type="EMBL" id="MBU2663914.1"/>
    </source>
</evidence>
<feature type="transmembrane region" description="Helical" evidence="1">
    <location>
        <begin position="201"/>
        <end position="225"/>
    </location>
</feature>
<feature type="transmembrane region" description="Helical" evidence="1">
    <location>
        <begin position="113"/>
        <end position="130"/>
    </location>
</feature>
<protein>
    <submittedName>
        <fullName evidence="2">Uncharacterized protein</fullName>
    </submittedName>
</protein>
<organism evidence="2 3">
    <name type="scientific">Paractinoplanes bogorensis</name>
    <dbReference type="NCBI Taxonomy" id="1610840"/>
    <lineage>
        <taxon>Bacteria</taxon>
        <taxon>Bacillati</taxon>
        <taxon>Actinomycetota</taxon>
        <taxon>Actinomycetes</taxon>
        <taxon>Micromonosporales</taxon>
        <taxon>Micromonosporaceae</taxon>
        <taxon>Paractinoplanes</taxon>
    </lineage>
</organism>
<gene>
    <name evidence="2" type="ORF">KOI35_10475</name>
</gene>